<dbReference type="InterPro" id="IPR011032">
    <property type="entry name" value="GroES-like_sf"/>
</dbReference>
<keyword evidence="5" id="KW-0808">Transferase</keyword>
<dbReference type="InterPro" id="IPR014030">
    <property type="entry name" value="Ketoacyl_synth_N"/>
</dbReference>
<dbReference type="Gene3D" id="3.90.180.10">
    <property type="entry name" value="Medium-chain alcohol dehydrogenases, catalytic domain"/>
    <property type="match status" value="1"/>
</dbReference>
<dbReference type="InterPro" id="IPR036736">
    <property type="entry name" value="ACP-like_sf"/>
</dbReference>
<evidence type="ECO:0000256" key="8">
    <source>
        <dbReference type="SAM" id="MobiDB-lite"/>
    </source>
</evidence>
<evidence type="ECO:0000259" key="11">
    <source>
        <dbReference type="PROSITE" id="PS52019"/>
    </source>
</evidence>
<dbReference type="SUPFAM" id="SSF47336">
    <property type="entry name" value="ACP-like"/>
    <property type="match status" value="1"/>
</dbReference>
<dbReference type="InterPro" id="IPR049551">
    <property type="entry name" value="PKS_DH_C"/>
</dbReference>
<dbReference type="Gene3D" id="3.40.50.720">
    <property type="entry name" value="NAD(P)-binding Rossmann-like Domain"/>
    <property type="match status" value="3"/>
</dbReference>
<keyword evidence="13" id="KW-1185">Reference proteome</keyword>
<feature type="region of interest" description="N-terminal hotdog fold" evidence="7">
    <location>
        <begin position="902"/>
        <end position="1021"/>
    </location>
</feature>
<keyword evidence="6" id="KW-0511">Multifunctional enzyme</keyword>
<feature type="domain" description="PKS/mFAS DH" evidence="11">
    <location>
        <begin position="902"/>
        <end position="1188"/>
    </location>
</feature>
<dbReference type="PROSITE" id="PS01162">
    <property type="entry name" value="QOR_ZETA_CRYSTAL"/>
    <property type="match status" value="1"/>
</dbReference>
<dbReference type="Gene3D" id="3.30.70.3290">
    <property type="match status" value="1"/>
</dbReference>
<dbReference type="PROSITE" id="PS52019">
    <property type="entry name" value="PKS_MFAS_DH"/>
    <property type="match status" value="1"/>
</dbReference>
<evidence type="ECO:0000256" key="3">
    <source>
        <dbReference type="ARBA" id="ARBA00022450"/>
    </source>
</evidence>
<dbReference type="RefSeq" id="WP_019951080.1">
    <property type="nucleotide sequence ID" value="NZ_JBHLVX010000046.1"/>
</dbReference>
<organism evidence="12 13">
    <name type="scientific">Kushneria aurantia</name>
    <dbReference type="NCBI Taxonomy" id="504092"/>
    <lineage>
        <taxon>Bacteria</taxon>
        <taxon>Pseudomonadati</taxon>
        <taxon>Pseudomonadota</taxon>
        <taxon>Gammaproteobacteria</taxon>
        <taxon>Oceanospirillales</taxon>
        <taxon>Halomonadaceae</taxon>
        <taxon>Kushneria</taxon>
    </lineage>
</organism>
<dbReference type="InterPro" id="IPR020841">
    <property type="entry name" value="PKS_Beta-ketoAc_synthase_dom"/>
</dbReference>
<dbReference type="PROSITE" id="PS00012">
    <property type="entry name" value="PHOSPHOPANTETHEINE"/>
    <property type="match status" value="1"/>
</dbReference>
<dbReference type="SUPFAM" id="SSF51735">
    <property type="entry name" value="NAD(P)-binding Rossmann-fold domains"/>
    <property type="match status" value="3"/>
</dbReference>
<feature type="active site" description="Proton acceptor; for dehydratase activity" evidence="7">
    <location>
        <position position="931"/>
    </location>
</feature>
<dbReference type="Pfam" id="PF21089">
    <property type="entry name" value="PKS_DH_N"/>
    <property type="match status" value="1"/>
</dbReference>
<evidence type="ECO:0000256" key="2">
    <source>
        <dbReference type="ARBA" id="ARBA00006484"/>
    </source>
</evidence>
<name>A0ABV6G4U4_9GAMM</name>
<dbReference type="Pfam" id="PF16197">
    <property type="entry name" value="KAsynt_C_assoc"/>
    <property type="match status" value="1"/>
</dbReference>
<dbReference type="InterPro" id="IPR036291">
    <property type="entry name" value="NAD(P)-bd_dom_sf"/>
</dbReference>
<dbReference type="InterPro" id="IPR013968">
    <property type="entry name" value="PKS_KR"/>
</dbReference>
<dbReference type="InterPro" id="IPR016039">
    <property type="entry name" value="Thiolase-like"/>
</dbReference>
<dbReference type="Pfam" id="PF08659">
    <property type="entry name" value="KR"/>
    <property type="match status" value="1"/>
</dbReference>
<feature type="region of interest" description="C-terminal hotdog fold" evidence="7">
    <location>
        <begin position="1034"/>
        <end position="1188"/>
    </location>
</feature>
<dbReference type="Pfam" id="PF02801">
    <property type="entry name" value="Ketoacyl-synt_C"/>
    <property type="match status" value="1"/>
</dbReference>
<feature type="domain" description="Ketosynthase family 3 (KS3)" evidence="10">
    <location>
        <begin position="2"/>
        <end position="423"/>
    </location>
</feature>
<dbReference type="InterPro" id="IPR014043">
    <property type="entry name" value="Acyl_transferase_dom"/>
</dbReference>
<dbReference type="Gene3D" id="3.40.47.10">
    <property type="match status" value="1"/>
</dbReference>
<dbReference type="Gene3D" id="1.10.1200.10">
    <property type="entry name" value="ACP-like"/>
    <property type="match status" value="1"/>
</dbReference>
<feature type="compositionally biased region" description="Polar residues" evidence="8">
    <location>
        <begin position="2476"/>
        <end position="2485"/>
    </location>
</feature>
<dbReference type="InterPro" id="IPR057326">
    <property type="entry name" value="KR_dom"/>
</dbReference>
<dbReference type="InterPro" id="IPR014031">
    <property type="entry name" value="Ketoacyl_synth_C"/>
</dbReference>
<dbReference type="InterPro" id="IPR032821">
    <property type="entry name" value="PKS_assoc"/>
</dbReference>
<dbReference type="InterPro" id="IPR001227">
    <property type="entry name" value="Ac_transferase_dom_sf"/>
</dbReference>
<dbReference type="InterPro" id="IPR042104">
    <property type="entry name" value="PKS_dehydratase_sf"/>
</dbReference>
<dbReference type="InterPro" id="IPR020843">
    <property type="entry name" value="ER"/>
</dbReference>
<comment type="similarity">
    <text evidence="2">Belongs to the short-chain dehydrogenases/reductases (SDR) family.</text>
</comment>
<dbReference type="PROSITE" id="PS00606">
    <property type="entry name" value="KS3_1"/>
    <property type="match status" value="1"/>
</dbReference>
<keyword evidence="4" id="KW-0597">Phosphoprotein</keyword>
<dbReference type="InterPro" id="IPR016036">
    <property type="entry name" value="Malonyl_transacylase_ACP-bd"/>
</dbReference>
<keyword evidence="3" id="KW-0596">Phosphopantetheine</keyword>
<dbReference type="PANTHER" id="PTHR43775:SF37">
    <property type="entry name" value="SI:DKEY-61P9.11"/>
    <property type="match status" value="1"/>
</dbReference>
<dbReference type="PANTHER" id="PTHR43775">
    <property type="entry name" value="FATTY ACID SYNTHASE"/>
    <property type="match status" value="1"/>
</dbReference>
<evidence type="ECO:0000259" key="10">
    <source>
        <dbReference type="PROSITE" id="PS52004"/>
    </source>
</evidence>
<dbReference type="InterPro" id="IPR049552">
    <property type="entry name" value="PKS_DH_N"/>
</dbReference>
<evidence type="ECO:0000256" key="5">
    <source>
        <dbReference type="ARBA" id="ARBA00022679"/>
    </source>
</evidence>
<feature type="active site" description="Proton donor; for dehydratase activity" evidence="7">
    <location>
        <position position="1096"/>
    </location>
</feature>
<dbReference type="InterPro" id="IPR016035">
    <property type="entry name" value="Acyl_Trfase/lysoPLipase"/>
</dbReference>
<dbReference type="Gene3D" id="3.40.366.10">
    <property type="entry name" value="Malonyl-Coenzyme A Acyl Carrier Protein, domain 2"/>
    <property type="match status" value="1"/>
</dbReference>
<protein>
    <submittedName>
        <fullName evidence="12">Type I polyketide synthase</fullName>
    </submittedName>
</protein>
<dbReference type="InterPro" id="IPR050091">
    <property type="entry name" value="PKS_NRPS_Biosynth_Enz"/>
</dbReference>
<dbReference type="InterPro" id="IPR002364">
    <property type="entry name" value="Quin_OxRdtase/zeta-crystal_CS"/>
</dbReference>
<dbReference type="SMART" id="SM00826">
    <property type="entry name" value="PKS_DH"/>
    <property type="match status" value="1"/>
</dbReference>
<dbReference type="SMART" id="SM00822">
    <property type="entry name" value="PKS_KR"/>
    <property type="match status" value="1"/>
</dbReference>
<dbReference type="SUPFAM" id="SSF52151">
    <property type="entry name" value="FabD/lysophospholipase-like"/>
    <property type="match status" value="1"/>
</dbReference>
<accession>A0ABV6G4U4</accession>
<comment type="caution">
    <text evidence="12">The sequence shown here is derived from an EMBL/GenBank/DDBJ whole genome shotgun (WGS) entry which is preliminary data.</text>
</comment>
<dbReference type="InterPro" id="IPR020806">
    <property type="entry name" value="PKS_PP-bd"/>
</dbReference>
<dbReference type="PROSITE" id="PS50075">
    <property type="entry name" value="CARRIER"/>
    <property type="match status" value="1"/>
</dbReference>
<proteinExistence type="inferred from homology"/>
<evidence type="ECO:0000256" key="7">
    <source>
        <dbReference type="PROSITE-ProRule" id="PRU01363"/>
    </source>
</evidence>
<dbReference type="InterPro" id="IPR009081">
    <property type="entry name" value="PP-bd_ACP"/>
</dbReference>
<dbReference type="PROSITE" id="PS52004">
    <property type="entry name" value="KS3_2"/>
    <property type="match status" value="1"/>
</dbReference>
<dbReference type="Proteomes" id="UP001589814">
    <property type="component" value="Unassembled WGS sequence"/>
</dbReference>
<dbReference type="SMART" id="SM00823">
    <property type="entry name" value="PKS_PP"/>
    <property type="match status" value="1"/>
</dbReference>
<dbReference type="Pfam" id="PF14765">
    <property type="entry name" value="PS-DH"/>
    <property type="match status" value="1"/>
</dbReference>
<dbReference type="InterPro" id="IPR006162">
    <property type="entry name" value="Ppantetheine_attach_site"/>
</dbReference>
<dbReference type="SUPFAM" id="SSF55048">
    <property type="entry name" value="Probable ACP-binding domain of malonyl-CoA ACP transacylase"/>
    <property type="match status" value="1"/>
</dbReference>
<dbReference type="Pfam" id="PF00109">
    <property type="entry name" value="ketoacyl-synt"/>
    <property type="match status" value="1"/>
</dbReference>
<evidence type="ECO:0000259" key="9">
    <source>
        <dbReference type="PROSITE" id="PS50075"/>
    </source>
</evidence>
<dbReference type="InterPro" id="IPR049900">
    <property type="entry name" value="PKS_mFAS_DH"/>
</dbReference>
<feature type="region of interest" description="Disordered" evidence="8">
    <location>
        <begin position="2464"/>
        <end position="2495"/>
    </location>
</feature>
<dbReference type="InterPro" id="IPR020807">
    <property type="entry name" value="PKS_DH"/>
</dbReference>
<dbReference type="CDD" id="cd00833">
    <property type="entry name" value="PKS"/>
    <property type="match status" value="1"/>
</dbReference>
<dbReference type="InterPro" id="IPR013154">
    <property type="entry name" value="ADH-like_N"/>
</dbReference>
<dbReference type="Pfam" id="PF08240">
    <property type="entry name" value="ADH_N"/>
    <property type="match status" value="1"/>
</dbReference>
<evidence type="ECO:0000313" key="12">
    <source>
        <dbReference type="EMBL" id="MFC0268651.1"/>
    </source>
</evidence>
<comment type="pathway">
    <text evidence="1">Lipid metabolism; fatty acid biosynthesis.</text>
</comment>
<dbReference type="InterPro" id="IPR018201">
    <property type="entry name" value="Ketoacyl_synth_AS"/>
</dbReference>
<dbReference type="SUPFAM" id="SSF50129">
    <property type="entry name" value="GroES-like"/>
    <property type="match status" value="1"/>
</dbReference>
<dbReference type="SUPFAM" id="SSF53901">
    <property type="entry name" value="Thiolase-like"/>
    <property type="match status" value="1"/>
</dbReference>
<evidence type="ECO:0000256" key="6">
    <source>
        <dbReference type="ARBA" id="ARBA00023268"/>
    </source>
</evidence>
<dbReference type="EMBL" id="JBHLVX010000046">
    <property type="protein sequence ID" value="MFC0268651.1"/>
    <property type="molecule type" value="Genomic_DNA"/>
</dbReference>
<dbReference type="CDD" id="cd05195">
    <property type="entry name" value="enoyl_red"/>
    <property type="match status" value="1"/>
</dbReference>
<feature type="domain" description="Carrier" evidence="9">
    <location>
        <begin position="2366"/>
        <end position="2443"/>
    </location>
</feature>
<dbReference type="Pfam" id="PF00698">
    <property type="entry name" value="Acyl_transf_1"/>
    <property type="match status" value="1"/>
</dbReference>
<evidence type="ECO:0000256" key="4">
    <source>
        <dbReference type="ARBA" id="ARBA00022553"/>
    </source>
</evidence>
<evidence type="ECO:0000313" key="13">
    <source>
        <dbReference type="Proteomes" id="UP001589814"/>
    </source>
</evidence>
<evidence type="ECO:0000256" key="1">
    <source>
        <dbReference type="ARBA" id="ARBA00005194"/>
    </source>
</evidence>
<dbReference type="SMART" id="SM00829">
    <property type="entry name" value="PKS_ER"/>
    <property type="match status" value="1"/>
</dbReference>
<dbReference type="SMART" id="SM01294">
    <property type="entry name" value="PKS_PP_betabranch"/>
    <property type="match status" value="1"/>
</dbReference>
<dbReference type="Pfam" id="PF13602">
    <property type="entry name" value="ADH_zinc_N_2"/>
    <property type="match status" value="1"/>
</dbReference>
<dbReference type="Pfam" id="PF00550">
    <property type="entry name" value="PP-binding"/>
    <property type="match status" value="1"/>
</dbReference>
<sequence length="2495" mass="268650">MTRRIAIIGASYRFPGAAGAADFDAALQAERDLVTQVAEDRWDPEVFQHPDRQHPGTSVTFAAGSLGDISGFDAPFFGISPREAAQMDPQQRLLLELSWEAMEDAGIAPETLRGSQCGVYLGVASLDYAYRLSEDLSALDTSSATGNTSSIASNRISYLFDLRGPSLSLDTACSSAMVAFHQACQAIRSGETDMALTGGVSLHLHPFGFIIFSRAGMLSANGRCRAFDADGDGYVRSEGAGIFMLKEYEQARADGDHILAVVAASGSNTDGHKQGLTVPNHEAQRQLMSDTLARAGLSADDIDYLEAHGTGTSVGDPIEVRAIGEALGRQRKAPLPIGSVKSNLGHLETASGVAGIAKALHVIAQRTIPATIGIKTLNPRLESELNGIRVVTAPQPLRQQGRLVVGVNSFGFGGANAHVILESPPAAPEQEAPAHPQESADAAVPLRLTARDPQALRALAGRLADYLERRDTPLPELASSLWYRREHMRYGALLWADDRQQARQQLTALAADSEQGLPVYGERLAAKPPGAVFVYSGNGCQWHCMGRALLESSTLFAEAIDDVDRLFARHGDFSLREELEGSNGDRLAQTEIAQPTLFAVQVGLTRLLEARGIMPAAVAGHSVGEVAAAWASGALTLEQAVRVIYFRSHHQGLTRGQGGMMAAALGEQEARQRLADTRLDRVVLAGVNSAAGVTLAGCTEQLRLLEAELSEARVFARLLPLDYAFHSPMMDPIREGLLRDLAELEPTATATCAMISTVSGEPIAGEKLDAGYWWDNIRQPVRFHGATEHLLEAGHRLFIEIGAHPILRRYLTDTLSEKQRSGLVVETLKRPGDSEPADAQQRSAVEKTIAECWLSGLELPAERWLAAPARHLDLPHYPWQREHYWYRATGNAMGRIDRHVEHPLLGYRLSGHERCWESQLDTQRLPWLADHNVGDSVIFPGAGFAELTLAAALSWREQTLIDIEALEIRSPLLLDAPHGKQVRLNIRTADGAVDIHSRDSASTDDWHLNARARILQQSLGLSLERQAPAIPPRPADFDHDSHLARAAAIGLHYGPAFAAVTRGWVEADDTVIAELDGDATVRNGQTHCLLAPGLLDSAFQLFIPLLAGDSSQHGEPSGSASPLAFVPVRLERLQLRLQDAPPVLARIKLTSRAPHSLCADIELFDAEGRAVAVVQAARFRAVRLRHQAQQPLDYLAHRLVASPRHAPGRMLDSTTLSDTLGNAFRQATGSRYAGEIAPLLDAMTEAFTLEAVNSQSTDAARAGEESRATGLARQLGLLDEHQLEARASLQPAEAGGAEIWRLLLNDYPDAAELILPLGRAGYRLGRPHNEEAQPVGATDAALLQAAPGDSGWQALADALVQQLDALLNELPAGARLRVLEVSRLRPQWLPRLNIGGHAERLEYHLAAMGDEARTSGEAMVESGQRLTLHDADSLPPAGLDVSLVLLSSDLPIERLQTLLASLADQLAPNALILRVGPGEADWQQLALQHCAPGERPATRPQLSRVLSDLHYRDVSSHGLEDAASGIELLTARAPQRPSHAAPGKADAVASSWLLVSDALRNPLADAIATRLEAHGERAVVCMDDAIGTLLAHAPHANRIIDLRGMGERPTLRCQLAAHWLNALDGDAREGELWLLTRGVAATLDSPPSGFSAPAGEVAEDAALWGFGRTLQNEAGQRPVRLLDLPLQQRDDDSLLDALVQELTAPDSETEIVLDSAGQRFVPRIAAHLAPQPPNPRVSARQALTLGFELPGQLRHLQWQPHELAEPAAGELAIDVEATGLNFRDVMYALGMLSDEAVEEGFAGPSLGLEFAGRVAAVGPGVTAYNPGDAVVGFGPASFSTRLIASEHSLAPVPGGISAAAAATLPTTFFTVYYALKHLARLQPGERLLIHGAAGGVGLAAIQIGRWLGAEIYATAGSDEKRDTLRLLGIERIYNSRALTFAEEILAETPDGRGVDVVLNSLAGEAINQNLRVLEPFGRFLELGKRDFYDNTHIGLRPFRNNLSYFGIDSDQLMKLNPALTQTLFTDMMALFEQGELTPLPWTAFPAERVVDAFRYMQQARQIGKIVVTYPRPPQPATPPARQLAPLQLDSRAAWLVTGGLSGLGLATARWLASRGARRLVLVGRSGASRDEAREGVAALVEAGVDVRVEACDISDRDALGKVLARQRASGFPLRGVFHAAAVIDDGLIRSLDDQRIEQGMTAKLEGARHLDALTAEDPLDYFVLFSSATTLFGNPGQASYVAANHWLEGLATARRQRGQPATCIGWGPIEDVGFLARHTQTRDSLTQRLGGRTLTAAEVMGVLERLLICNAGQYGVMALDWPAIARFLPGAGAPRYLDLARTADDAAAEGDDDDLRQRLITLPEAEQRELLLEVLRHELAGILMLEAGSVDIERPVSDMGFDSLMGVELVTALESRLGIQVPVMVLNDTATLTGLADYLLARLGEEDDISEADQQAQALATLASRHGVDEEINATDADTTEQTPANARHGEEGTP</sequence>
<reference evidence="12 13" key="1">
    <citation type="submission" date="2024-09" db="EMBL/GenBank/DDBJ databases">
        <authorList>
            <person name="Sun Q."/>
            <person name="Mori K."/>
        </authorList>
    </citation>
    <scope>NUCLEOTIDE SEQUENCE [LARGE SCALE GENOMIC DNA]</scope>
    <source>
        <strain evidence="12 13">CCM 7415</strain>
    </source>
</reference>
<dbReference type="Gene3D" id="3.10.129.110">
    <property type="entry name" value="Polyketide synthase dehydratase"/>
    <property type="match status" value="1"/>
</dbReference>
<dbReference type="SMART" id="SM00827">
    <property type="entry name" value="PKS_AT"/>
    <property type="match status" value="1"/>
</dbReference>
<gene>
    <name evidence="12" type="ORF">ACFFHW_11780</name>
</gene>
<dbReference type="SMART" id="SM00825">
    <property type="entry name" value="PKS_KS"/>
    <property type="match status" value="1"/>
</dbReference>